<sequence length="992" mass="111296">MQVNMTTLSSLKTFPAFLCLFISYLLLAILSLLFSRGEGALATVWYPNIVAGFIISQLPVRTWLTCLAIITTANVVADHPFSNNLVSSLVFVPANMCEVFLVAWMIRQSRDMAHSLQNLFAFIRCLAATCIVPSFFGSLIGAISLSVRYEQSVMEYWDVWALGSMVGAVTFFPLCLLLVSKTTMSSLRELLEPKELCIIGLSVFVTYGSFMFLPYPYAYLCAFLSFAAIFSRFATLSAAIVLTGALTTYITSNGVYHPITHDYDHKAFFFYMPMLLTFITPSFLSVSVEVTQRANALLKQAKQSYINLYEKTPSAMHSIGPDGKLVSVSDEWLNLLGYERHEVIGRASTEFLTESSAKHAKDIILPIFFKTGKITDIHYQMIRKSGEVIDVELSGFLEKGNEETSDRSMAVLKDKTNEYALARSLAKEKELLEVTLTSIGDGVITTDINQTITFINPAASVILDISSEFAQGRQFMNTIFMINEKTGAYLENPLDEVLRSNITFGLPETTALKNMSGSMISIQGSVTPITDDQGNLHGSVMVFQDVTESRNLSQKLSYLAQHDALTELPNRLLLTDRVAIACLNYRRKKVGFTVLFVDLDNFKTINDSLGHPAGDALLKVVAKRLRDFTRIVDTVSRVGGDEFVVFLDAFTSKRDVAAFTSKLIEDISQPTLLEGQNVQITSSVGIALCPEDGTDVESLLKRADFAMYRAKEKGRNRFQFYCSDIERDVENKIESEKKLHLGLKNKEFYLHFQPIVTSVDYQILYWEALCRWNHQGDDIPPSDFISQLEELGLINELGLETLRQACDFIKEVNHIAHDTKLSINISTRQLSDNKFVDKVKQVLKEKDVAGSSFIFEITESVLMENWQQNLSVLNKLKQHGILLAVDDFGTGYSSLSYLKRFPIDIVKIDKEFIRDLAVDSQDKVFVDAIITMAETLGMATVAEGVETHEQAYLLSQMHCSMQQGYYFGKPQSKDFWLAQNTPALNVIDFRQK</sequence>
<feature type="transmembrane region" description="Helical" evidence="2">
    <location>
        <begin position="118"/>
        <end position="147"/>
    </location>
</feature>
<dbReference type="InterPro" id="IPR000014">
    <property type="entry name" value="PAS"/>
</dbReference>
<reference evidence="7 8" key="1">
    <citation type="submission" date="2019-09" db="EMBL/GenBank/DDBJ databases">
        <title>Draft genome sequencing and comparative genomics of hatchery-associated Vibrios.</title>
        <authorList>
            <person name="Kehlet-Delgado H."/>
            <person name="Mueller R.S."/>
        </authorList>
    </citation>
    <scope>NUCLEOTIDE SEQUENCE [LARGE SCALE GENOMIC DNA]</scope>
    <source>
        <strain evidence="7 8">09-121-3</strain>
    </source>
</reference>
<dbReference type="AlphaFoldDB" id="A0AAP6ZU07"/>
<keyword evidence="2" id="KW-0812">Transmembrane</keyword>
<evidence type="ECO:0000313" key="7">
    <source>
        <dbReference type="EMBL" id="NOJ26205.1"/>
    </source>
</evidence>
<dbReference type="InterPro" id="IPR000160">
    <property type="entry name" value="GGDEF_dom"/>
</dbReference>
<feature type="domain" description="GGDEF" evidence="6">
    <location>
        <begin position="590"/>
        <end position="723"/>
    </location>
</feature>
<dbReference type="SUPFAM" id="SSF141868">
    <property type="entry name" value="EAL domain-like"/>
    <property type="match status" value="1"/>
</dbReference>
<evidence type="ECO:0000259" key="3">
    <source>
        <dbReference type="PROSITE" id="PS50112"/>
    </source>
</evidence>
<dbReference type="PROSITE" id="PS50112">
    <property type="entry name" value="PAS"/>
    <property type="match status" value="2"/>
</dbReference>
<dbReference type="InterPro" id="IPR035919">
    <property type="entry name" value="EAL_sf"/>
</dbReference>
<feature type="transmembrane region" description="Helical" evidence="2">
    <location>
        <begin position="85"/>
        <end position="106"/>
    </location>
</feature>
<dbReference type="SMART" id="SM00086">
    <property type="entry name" value="PAC"/>
    <property type="match status" value="2"/>
</dbReference>
<keyword evidence="2" id="KW-0472">Membrane</keyword>
<dbReference type="Proteomes" id="UP000576645">
    <property type="component" value="Unassembled WGS sequence"/>
</dbReference>
<dbReference type="NCBIfam" id="TIGR00229">
    <property type="entry name" value="sensory_box"/>
    <property type="match status" value="2"/>
</dbReference>
<evidence type="ECO:0000256" key="2">
    <source>
        <dbReference type="SAM" id="Phobius"/>
    </source>
</evidence>
<feature type="transmembrane region" description="Helical" evidence="2">
    <location>
        <begin position="46"/>
        <end position="73"/>
    </location>
</feature>
<dbReference type="InterPro" id="IPR043128">
    <property type="entry name" value="Rev_trsase/Diguanyl_cyclase"/>
</dbReference>
<dbReference type="Pfam" id="PF00990">
    <property type="entry name" value="GGDEF"/>
    <property type="match status" value="1"/>
</dbReference>
<dbReference type="PROSITE" id="PS50883">
    <property type="entry name" value="EAL"/>
    <property type="match status" value="1"/>
</dbReference>
<dbReference type="InterPro" id="IPR000700">
    <property type="entry name" value="PAS-assoc_C"/>
</dbReference>
<dbReference type="SMART" id="SM00267">
    <property type="entry name" value="GGDEF"/>
    <property type="match status" value="1"/>
</dbReference>
<dbReference type="PROSITE" id="PS50887">
    <property type="entry name" value="GGDEF"/>
    <property type="match status" value="1"/>
</dbReference>
<dbReference type="PANTHER" id="PTHR44757:SF2">
    <property type="entry name" value="BIOFILM ARCHITECTURE MAINTENANCE PROTEIN MBAA"/>
    <property type="match status" value="1"/>
</dbReference>
<dbReference type="SMART" id="SM00052">
    <property type="entry name" value="EAL"/>
    <property type="match status" value="1"/>
</dbReference>
<dbReference type="InterPro" id="IPR013767">
    <property type="entry name" value="PAS_fold"/>
</dbReference>
<dbReference type="Gene3D" id="3.30.70.270">
    <property type="match status" value="1"/>
</dbReference>
<dbReference type="CDD" id="cd00130">
    <property type="entry name" value="PAS"/>
    <property type="match status" value="2"/>
</dbReference>
<evidence type="ECO:0000259" key="6">
    <source>
        <dbReference type="PROSITE" id="PS50887"/>
    </source>
</evidence>
<dbReference type="Gene3D" id="3.30.450.20">
    <property type="entry name" value="PAS domain"/>
    <property type="match status" value="2"/>
</dbReference>
<evidence type="ECO:0000256" key="1">
    <source>
        <dbReference type="ARBA" id="ARBA00001946"/>
    </source>
</evidence>
<dbReference type="InterPro" id="IPR052155">
    <property type="entry name" value="Biofilm_reg_signaling"/>
</dbReference>
<comment type="cofactor">
    <cofactor evidence="1">
        <name>Mg(2+)</name>
        <dbReference type="ChEBI" id="CHEBI:18420"/>
    </cofactor>
</comment>
<dbReference type="FunFam" id="3.30.70.270:FF:000001">
    <property type="entry name" value="Diguanylate cyclase domain protein"/>
    <property type="match status" value="1"/>
</dbReference>
<protein>
    <submittedName>
        <fullName evidence="7">EAL domain-containing protein</fullName>
    </submittedName>
</protein>
<dbReference type="Pfam" id="PF13426">
    <property type="entry name" value="PAS_9"/>
    <property type="match status" value="1"/>
</dbReference>
<dbReference type="Pfam" id="PF00989">
    <property type="entry name" value="PAS"/>
    <property type="match status" value="1"/>
</dbReference>
<dbReference type="InterPro" id="IPR001610">
    <property type="entry name" value="PAC"/>
</dbReference>
<dbReference type="SMART" id="SM00091">
    <property type="entry name" value="PAS"/>
    <property type="match status" value="2"/>
</dbReference>
<feature type="transmembrane region" description="Helical" evidence="2">
    <location>
        <begin position="14"/>
        <end position="34"/>
    </location>
</feature>
<feature type="domain" description="PAC" evidence="4">
    <location>
        <begin position="506"/>
        <end position="558"/>
    </location>
</feature>
<feature type="domain" description="PAS" evidence="3">
    <location>
        <begin position="301"/>
        <end position="372"/>
    </location>
</feature>
<dbReference type="NCBIfam" id="TIGR00254">
    <property type="entry name" value="GGDEF"/>
    <property type="match status" value="1"/>
</dbReference>
<evidence type="ECO:0000313" key="8">
    <source>
        <dbReference type="Proteomes" id="UP000576645"/>
    </source>
</evidence>
<organism evidence="7 8">
    <name type="scientific">Vibrio coralliilyticus</name>
    <dbReference type="NCBI Taxonomy" id="190893"/>
    <lineage>
        <taxon>Bacteria</taxon>
        <taxon>Pseudomonadati</taxon>
        <taxon>Pseudomonadota</taxon>
        <taxon>Gammaproteobacteria</taxon>
        <taxon>Vibrionales</taxon>
        <taxon>Vibrionaceae</taxon>
        <taxon>Vibrio</taxon>
    </lineage>
</organism>
<dbReference type="GO" id="GO:0006355">
    <property type="term" value="P:regulation of DNA-templated transcription"/>
    <property type="evidence" value="ECO:0007669"/>
    <property type="project" value="InterPro"/>
</dbReference>
<proteinExistence type="predicted"/>
<name>A0AAP6ZU07_9VIBR</name>
<dbReference type="GO" id="GO:0003824">
    <property type="term" value="F:catalytic activity"/>
    <property type="evidence" value="ECO:0007669"/>
    <property type="project" value="UniProtKB-ARBA"/>
</dbReference>
<evidence type="ECO:0000259" key="4">
    <source>
        <dbReference type="PROSITE" id="PS50113"/>
    </source>
</evidence>
<gene>
    <name evidence="7" type="ORF">F0238_26255</name>
</gene>
<dbReference type="Gene3D" id="3.20.20.450">
    <property type="entry name" value="EAL domain"/>
    <property type="match status" value="1"/>
</dbReference>
<dbReference type="InterPro" id="IPR035965">
    <property type="entry name" value="PAS-like_dom_sf"/>
</dbReference>
<dbReference type="InterPro" id="IPR001633">
    <property type="entry name" value="EAL_dom"/>
</dbReference>
<dbReference type="InterPro" id="IPR029787">
    <property type="entry name" value="Nucleotide_cyclase"/>
</dbReference>
<keyword evidence="2" id="KW-1133">Transmembrane helix</keyword>
<dbReference type="CDD" id="cd01949">
    <property type="entry name" value="GGDEF"/>
    <property type="match status" value="1"/>
</dbReference>
<dbReference type="PROSITE" id="PS50113">
    <property type="entry name" value="PAC"/>
    <property type="match status" value="1"/>
</dbReference>
<feature type="transmembrane region" description="Helical" evidence="2">
    <location>
        <begin position="223"/>
        <end position="247"/>
    </location>
</feature>
<feature type="transmembrane region" description="Helical" evidence="2">
    <location>
        <begin position="268"/>
        <end position="288"/>
    </location>
</feature>
<dbReference type="SUPFAM" id="SSF55073">
    <property type="entry name" value="Nucleotide cyclase"/>
    <property type="match status" value="1"/>
</dbReference>
<feature type="transmembrane region" description="Helical" evidence="2">
    <location>
        <begin position="159"/>
        <end position="180"/>
    </location>
</feature>
<feature type="transmembrane region" description="Helical" evidence="2">
    <location>
        <begin position="196"/>
        <end position="217"/>
    </location>
</feature>
<dbReference type="SUPFAM" id="SSF55785">
    <property type="entry name" value="PYP-like sensor domain (PAS domain)"/>
    <property type="match status" value="2"/>
</dbReference>
<dbReference type="PANTHER" id="PTHR44757">
    <property type="entry name" value="DIGUANYLATE CYCLASE DGCP"/>
    <property type="match status" value="1"/>
</dbReference>
<feature type="domain" description="PAS" evidence="3">
    <location>
        <begin position="428"/>
        <end position="501"/>
    </location>
</feature>
<feature type="domain" description="EAL" evidence="5">
    <location>
        <begin position="732"/>
        <end position="984"/>
    </location>
</feature>
<dbReference type="EMBL" id="VTXP01000028">
    <property type="protein sequence ID" value="NOJ26205.1"/>
    <property type="molecule type" value="Genomic_DNA"/>
</dbReference>
<dbReference type="CDD" id="cd01948">
    <property type="entry name" value="EAL"/>
    <property type="match status" value="1"/>
</dbReference>
<accession>A0AAP6ZU07</accession>
<dbReference type="Pfam" id="PF00563">
    <property type="entry name" value="EAL"/>
    <property type="match status" value="1"/>
</dbReference>
<evidence type="ECO:0000259" key="5">
    <source>
        <dbReference type="PROSITE" id="PS50883"/>
    </source>
</evidence>
<comment type="caution">
    <text evidence="7">The sequence shown here is derived from an EMBL/GenBank/DDBJ whole genome shotgun (WGS) entry which is preliminary data.</text>
</comment>